<evidence type="ECO:0000313" key="4">
    <source>
        <dbReference type="EMBL" id="CAE7244720.1"/>
    </source>
</evidence>
<dbReference type="OrthoDB" id="422434at2759"/>
<dbReference type="PANTHER" id="PTHR43404:SF2">
    <property type="entry name" value="LIPOPOLYSACCHARIDE CHOLINEPHOSPHOTRANSFERASE LICD"/>
    <property type="match status" value="1"/>
</dbReference>
<proteinExistence type="predicted"/>
<comment type="caution">
    <text evidence="4">The sequence shown here is derived from an EMBL/GenBank/DDBJ whole genome shotgun (WGS) entry which is preliminary data.</text>
</comment>
<dbReference type="Proteomes" id="UP000601435">
    <property type="component" value="Unassembled WGS sequence"/>
</dbReference>
<dbReference type="InterPro" id="IPR007074">
    <property type="entry name" value="LicD/FKTN/FKRP_NTP_transf"/>
</dbReference>
<keyword evidence="1" id="KW-1133">Transmembrane helix</keyword>
<gene>
    <name evidence="4" type="ORF">SNEC2469_LOCUS4690</name>
</gene>
<keyword evidence="1" id="KW-0812">Transmembrane</keyword>
<protein>
    <recommendedName>
        <fullName evidence="3">LicD/FKTN/FKRP nucleotidyltransferase domain-containing protein</fullName>
    </recommendedName>
</protein>
<feature type="transmembrane region" description="Helical" evidence="1">
    <location>
        <begin position="120"/>
        <end position="143"/>
    </location>
</feature>
<feature type="signal peptide" evidence="2">
    <location>
        <begin position="1"/>
        <end position="22"/>
    </location>
</feature>
<dbReference type="GO" id="GO:0009100">
    <property type="term" value="P:glycoprotein metabolic process"/>
    <property type="evidence" value="ECO:0007669"/>
    <property type="project" value="UniProtKB-ARBA"/>
</dbReference>
<sequence>MFRGYLFGSLACLASKAAVLDCSQLDPSEPLAVCCDAQSAWSSMESAGGCGGSGASSEQCSAASSLCQQCRMAVAVHAHADSDNSAAEGAQLSSLGIGFLEVQCALPRWQDSCHNSIADLGFGVLLVAGGVLMLLAIGGLMLFDWRVLPWLVSRAVMSGTLSASWRPHTAPEKVGQPQLERCNVGVADALRLAAAVPIETTPQKLGGMALARALRHVFLCSAFAAVGLRLVMVAALVFLAGARGRRQEQLTGAIPEILLCLLPLFWCVGNSFNPRQVGQAALGETLNSMEINGVLSEISVQDSQPTRYSQWAPNCAVLCCRYSSVPLRSVEACRGEGLCHKASFDWQPRPVGQFYCAGVLEPVRWPDCKALRLQDAATGAFRRVLPQADCDLGAVAEGDIHCSIDGETLMDVRDAGYGTSGEALSTDLLTSLQTALPPPALQNRLLALLLFVEEKLGEAGIPYWVTGGTLLGAVRHKGFIPHDDDVDIELLEEDLPRAQDALGEIGRSFRGLGHWPGSSVAMGRFFCWGRDGRFSESVDVFLRERRPLQQLAEFPSDEEVFPLVRLPFHNLLVPAPQNAASFLSRCYGSKWASDVVVWSHSSRTRKLLNVGLASYLEAIDEVGYQPPRVVAVDSAVRSLSAVGLNSPGNLQENLWNSLGWASPMPLDWNGEDADGALGLLGLEVQYWPFHACASGSDLQVWLQAAAEDAKMRVMKQIESRTGCFLELISCKMETDTACGLEFPLVDQRALRAVGTAAELAAVEPAFRDLIS</sequence>
<reference evidence="4" key="1">
    <citation type="submission" date="2021-02" db="EMBL/GenBank/DDBJ databases">
        <authorList>
            <person name="Dougan E. K."/>
            <person name="Rhodes N."/>
            <person name="Thang M."/>
            <person name="Chan C."/>
        </authorList>
    </citation>
    <scope>NUCLEOTIDE SEQUENCE</scope>
</reference>
<dbReference type="AlphaFoldDB" id="A0A812LGQ9"/>
<evidence type="ECO:0000256" key="1">
    <source>
        <dbReference type="SAM" id="Phobius"/>
    </source>
</evidence>
<feature type="domain" description="LicD/FKTN/FKRP nucleotidyltransferase" evidence="3">
    <location>
        <begin position="458"/>
        <end position="496"/>
    </location>
</feature>
<dbReference type="InterPro" id="IPR043519">
    <property type="entry name" value="NT_sf"/>
</dbReference>
<organism evidence="4 5">
    <name type="scientific">Symbiodinium necroappetens</name>
    <dbReference type="NCBI Taxonomy" id="1628268"/>
    <lineage>
        <taxon>Eukaryota</taxon>
        <taxon>Sar</taxon>
        <taxon>Alveolata</taxon>
        <taxon>Dinophyceae</taxon>
        <taxon>Suessiales</taxon>
        <taxon>Symbiodiniaceae</taxon>
        <taxon>Symbiodinium</taxon>
    </lineage>
</organism>
<accession>A0A812LGQ9</accession>
<keyword evidence="5" id="KW-1185">Reference proteome</keyword>
<evidence type="ECO:0000256" key="2">
    <source>
        <dbReference type="SAM" id="SignalP"/>
    </source>
</evidence>
<dbReference type="PANTHER" id="PTHR43404">
    <property type="entry name" value="LIPOPOLYSACCHARIDE CHOLINEPHOSPHOTRANSFERASE LICD"/>
    <property type="match status" value="1"/>
</dbReference>
<feature type="transmembrane region" description="Helical" evidence="1">
    <location>
        <begin position="217"/>
        <end position="240"/>
    </location>
</feature>
<evidence type="ECO:0000313" key="5">
    <source>
        <dbReference type="Proteomes" id="UP000601435"/>
    </source>
</evidence>
<feature type="chain" id="PRO_5033045926" description="LicD/FKTN/FKRP nucleotidyltransferase domain-containing protein" evidence="2">
    <location>
        <begin position="23"/>
        <end position="771"/>
    </location>
</feature>
<name>A0A812LGQ9_9DINO</name>
<dbReference type="InterPro" id="IPR052942">
    <property type="entry name" value="LPS_cholinephosphotransferase"/>
</dbReference>
<keyword evidence="1" id="KW-0472">Membrane</keyword>
<keyword evidence="2" id="KW-0732">Signal</keyword>
<dbReference type="SUPFAM" id="SSF81301">
    <property type="entry name" value="Nucleotidyltransferase"/>
    <property type="match status" value="1"/>
</dbReference>
<evidence type="ECO:0000259" key="3">
    <source>
        <dbReference type="Pfam" id="PF04991"/>
    </source>
</evidence>
<dbReference type="EMBL" id="CAJNJA010009253">
    <property type="protein sequence ID" value="CAE7244720.1"/>
    <property type="molecule type" value="Genomic_DNA"/>
</dbReference>
<dbReference type="Pfam" id="PF04991">
    <property type="entry name" value="LicD"/>
    <property type="match status" value="1"/>
</dbReference>